<dbReference type="CDD" id="cd01092">
    <property type="entry name" value="APP-like"/>
    <property type="match status" value="1"/>
</dbReference>
<evidence type="ECO:0000259" key="1">
    <source>
        <dbReference type="Pfam" id="PF00557"/>
    </source>
</evidence>
<sequence>MPDPLFFDALVITKAENVRYLSGFTGSSAVAVITGEAATIFTDGRYREQVARETANWNVNIVTRDITESIAASLHKRQGAVGLEDSSTIAFQQRLIKSLPDSTIEFTSKVVETMRERKDPTEIEAIRLAAGCARRAWENLLPMISPGVSERELAARLDFLMMSAGADKPAFDTIVASGPNSSMPHARITDRRLEQGDLVVIDFGALKDGYCCDVTRTICLGEPTQLQARVTDVVREASDAAFAILAPGVAAADVDRAARERLEALGFAENFVHGLGHGVGLEAHEKPTLSSLSTDTLEPGMVFTIEPGVYIEGEFGARHEETVLLTENGANILT</sequence>
<dbReference type="InterPro" id="IPR000994">
    <property type="entry name" value="Pept_M24"/>
</dbReference>
<dbReference type="PANTHER" id="PTHR46112:SF3">
    <property type="entry name" value="AMINOPEPTIDASE YPDF"/>
    <property type="match status" value="1"/>
</dbReference>
<comment type="caution">
    <text evidence="3">The sequence shown here is derived from an EMBL/GenBank/DDBJ whole genome shotgun (WGS) entry which is preliminary data.</text>
</comment>
<dbReference type="SUPFAM" id="SSF53092">
    <property type="entry name" value="Creatinase/prolidase N-terminal domain"/>
    <property type="match status" value="1"/>
</dbReference>
<dbReference type="Pfam" id="PF00557">
    <property type="entry name" value="Peptidase_M24"/>
    <property type="match status" value="1"/>
</dbReference>
<dbReference type="GO" id="GO:0008235">
    <property type="term" value="F:metalloexopeptidase activity"/>
    <property type="evidence" value="ECO:0007669"/>
    <property type="project" value="UniProtKB-ARBA"/>
</dbReference>
<reference evidence="3 4" key="1">
    <citation type="journal article" date="2017" name="ISME J.">
        <title>Potential for microbial H2 and metal transformations associated with novel bacteria and archaea in deep terrestrial subsurface sediments.</title>
        <authorList>
            <person name="Hernsdorf A.W."/>
            <person name="Amano Y."/>
            <person name="Miyakawa K."/>
            <person name="Ise K."/>
            <person name="Suzuki Y."/>
            <person name="Anantharaman K."/>
            <person name="Probst A."/>
            <person name="Burstein D."/>
            <person name="Thomas B.C."/>
            <person name="Banfield J.F."/>
        </authorList>
    </citation>
    <scope>NUCLEOTIDE SEQUENCE [LARGE SCALE GENOMIC DNA]</scope>
    <source>
        <strain evidence="3">HGW-Actinobacteria-3</strain>
    </source>
</reference>
<accession>A0A2N3G7N8</accession>
<name>A0A2N3G7N8_9ACTN</name>
<dbReference type="Proteomes" id="UP000233654">
    <property type="component" value="Unassembled WGS sequence"/>
</dbReference>
<dbReference type="InterPro" id="IPR050659">
    <property type="entry name" value="Peptidase_M24B"/>
</dbReference>
<organism evidence="3 4">
    <name type="scientific">Candidatus Anoxymicrobium japonicum</name>
    <dbReference type="NCBI Taxonomy" id="2013648"/>
    <lineage>
        <taxon>Bacteria</taxon>
        <taxon>Bacillati</taxon>
        <taxon>Actinomycetota</taxon>
        <taxon>Candidatus Geothermincolia</taxon>
        <taxon>Candidatus Geothermincolales</taxon>
        <taxon>Candidatus Anoxymicrobiaceae</taxon>
        <taxon>Candidatus Anoxymicrobium</taxon>
    </lineage>
</organism>
<dbReference type="PANTHER" id="PTHR46112">
    <property type="entry name" value="AMINOPEPTIDASE"/>
    <property type="match status" value="1"/>
</dbReference>
<dbReference type="Pfam" id="PF01321">
    <property type="entry name" value="Creatinase_N"/>
    <property type="match status" value="1"/>
</dbReference>
<dbReference type="GO" id="GO:0004177">
    <property type="term" value="F:aminopeptidase activity"/>
    <property type="evidence" value="ECO:0007669"/>
    <property type="project" value="UniProtKB-ARBA"/>
</dbReference>
<dbReference type="Gene3D" id="3.90.230.10">
    <property type="entry name" value="Creatinase/methionine aminopeptidase superfamily"/>
    <property type="match status" value="1"/>
</dbReference>
<gene>
    <name evidence="3" type="ORF">CVT63_01245</name>
</gene>
<proteinExistence type="predicted"/>
<dbReference type="SUPFAM" id="SSF55920">
    <property type="entry name" value="Creatinase/aminopeptidase"/>
    <property type="match status" value="1"/>
</dbReference>
<feature type="domain" description="Peptidase M24" evidence="1">
    <location>
        <begin position="124"/>
        <end position="327"/>
    </location>
</feature>
<dbReference type="AlphaFoldDB" id="A0A2N3G7N8"/>
<dbReference type="Gene3D" id="3.40.350.10">
    <property type="entry name" value="Creatinase/prolidase N-terminal domain"/>
    <property type="match status" value="1"/>
</dbReference>
<feature type="domain" description="Creatinase N-terminal" evidence="2">
    <location>
        <begin position="7"/>
        <end position="116"/>
    </location>
</feature>
<evidence type="ECO:0000313" key="4">
    <source>
        <dbReference type="Proteomes" id="UP000233654"/>
    </source>
</evidence>
<protein>
    <recommendedName>
        <fullName evidence="5">Xaa-Pro aminopeptidase</fullName>
    </recommendedName>
</protein>
<evidence type="ECO:0000313" key="3">
    <source>
        <dbReference type="EMBL" id="PKQ28703.1"/>
    </source>
</evidence>
<dbReference type="InterPro" id="IPR029149">
    <property type="entry name" value="Creatin/AminoP/Spt16_N"/>
</dbReference>
<evidence type="ECO:0008006" key="5">
    <source>
        <dbReference type="Google" id="ProtNLM"/>
    </source>
</evidence>
<dbReference type="EMBL" id="PHEX01000007">
    <property type="protein sequence ID" value="PKQ28703.1"/>
    <property type="molecule type" value="Genomic_DNA"/>
</dbReference>
<dbReference type="PRINTS" id="PR00599">
    <property type="entry name" value="MAPEPTIDASE"/>
</dbReference>
<dbReference type="InterPro" id="IPR000587">
    <property type="entry name" value="Creatinase_N"/>
</dbReference>
<evidence type="ECO:0000259" key="2">
    <source>
        <dbReference type="Pfam" id="PF01321"/>
    </source>
</evidence>
<dbReference type="InterPro" id="IPR036005">
    <property type="entry name" value="Creatinase/aminopeptidase-like"/>
</dbReference>
<dbReference type="InterPro" id="IPR001714">
    <property type="entry name" value="Pept_M24_MAP"/>
</dbReference>